<dbReference type="AlphaFoldDB" id="A0A8H3FKX6"/>
<name>A0A8H3FKX6_9LECA</name>
<dbReference type="GO" id="GO:0072318">
    <property type="term" value="P:clathrin coat disassembly"/>
    <property type="evidence" value="ECO:0007669"/>
    <property type="project" value="TreeGrafter"/>
</dbReference>
<reference evidence="2" key="1">
    <citation type="submission" date="2021-03" db="EMBL/GenBank/DDBJ databases">
        <authorList>
            <person name="Tagirdzhanova G."/>
        </authorList>
    </citation>
    <scope>NUCLEOTIDE SEQUENCE</scope>
</reference>
<dbReference type="SUPFAM" id="SSF46565">
    <property type="entry name" value="Chaperone J-domain"/>
    <property type="match status" value="1"/>
</dbReference>
<evidence type="ECO:0000256" key="1">
    <source>
        <dbReference type="SAM" id="MobiDB-lite"/>
    </source>
</evidence>
<proteinExistence type="predicted"/>
<comment type="caution">
    <text evidence="2">The sequence shown here is derived from an EMBL/GenBank/DDBJ whole genome shotgun (WGS) entry which is preliminary data.</text>
</comment>
<dbReference type="GO" id="GO:0005737">
    <property type="term" value="C:cytoplasm"/>
    <property type="evidence" value="ECO:0007669"/>
    <property type="project" value="TreeGrafter"/>
</dbReference>
<dbReference type="EMBL" id="CAJPDS010000041">
    <property type="protein sequence ID" value="CAF9926463.1"/>
    <property type="molecule type" value="Genomic_DNA"/>
</dbReference>
<evidence type="ECO:0008006" key="4">
    <source>
        <dbReference type="Google" id="ProtNLM"/>
    </source>
</evidence>
<evidence type="ECO:0000313" key="3">
    <source>
        <dbReference type="Proteomes" id="UP000664521"/>
    </source>
</evidence>
<organism evidence="2 3">
    <name type="scientific">Heterodermia speciosa</name>
    <dbReference type="NCBI Taxonomy" id="116794"/>
    <lineage>
        <taxon>Eukaryota</taxon>
        <taxon>Fungi</taxon>
        <taxon>Dikarya</taxon>
        <taxon>Ascomycota</taxon>
        <taxon>Pezizomycotina</taxon>
        <taxon>Lecanoromycetes</taxon>
        <taxon>OSLEUM clade</taxon>
        <taxon>Lecanoromycetidae</taxon>
        <taxon>Caliciales</taxon>
        <taxon>Physciaceae</taxon>
        <taxon>Heterodermia</taxon>
    </lineage>
</organism>
<dbReference type="GO" id="GO:0030276">
    <property type="term" value="F:clathrin binding"/>
    <property type="evidence" value="ECO:0007669"/>
    <property type="project" value="TreeGrafter"/>
</dbReference>
<keyword evidence="3" id="KW-1185">Reference proteome</keyword>
<evidence type="ECO:0000313" key="2">
    <source>
        <dbReference type="EMBL" id="CAF9926463.1"/>
    </source>
</evidence>
<dbReference type="GO" id="GO:0031982">
    <property type="term" value="C:vesicle"/>
    <property type="evidence" value="ECO:0007669"/>
    <property type="project" value="TreeGrafter"/>
</dbReference>
<dbReference type="GO" id="GO:0072583">
    <property type="term" value="P:clathrin-dependent endocytosis"/>
    <property type="evidence" value="ECO:0007669"/>
    <property type="project" value="TreeGrafter"/>
</dbReference>
<dbReference type="OrthoDB" id="1717591at2759"/>
<feature type="region of interest" description="Disordered" evidence="1">
    <location>
        <begin position="71"/>
        <end position="98"/>
    </location>
</feature>
<protein>
    <recommendedName>
        <fullName evidence="4">J domain-containing protein</fullName>
    </recommendedName>
</protein>
<feature type="region of interest" description="Disordered" evidence="1">
    <location>
        <begin position="110"/>
        <end position="135"/>
    </location>
</feature>
<feature type="compositionally biased region" description="Basic and acidic residues" evidence="1">
    <location>
        <begin position="82"/>
        <end position="98"/>
    </location>
</feature>
<gene>
    <name evidence="2" type="ORF">HETSPECPRED_006340</name>
</gene>
<dbReference type="Gene3D" id="1.10.287.110">
    <property type="entry name" value="DnaJ domain"/>
    <property type="match status" value="1"/>
</dbReference>
<sequence length="237" mass="26967">MAQPLVRSKGETWKQQPHEQVQGILDMPLCPAHDPELCHSPSLRAETDSCAVFVGEPELRKQLREKRLREMHQRMQSQLAEKQARDAAESSEKDEKVDLRNRVVKPKIDAWQQGKKTLTSEQNKGDPKEVGTSTQGNFVGRNSWFSNFLARVQDNIRALLSTLHTVLWEGSGWNPPNMTDLVETNKVKRQYMKANLIVHPDKVKQKGGSVEQIVIADMAFDALKTAWAKFETGELRK</sequence>
<dbReference type="Proteomes" id="UP000664521">
    <property type="component" value="Unassembled WGS sequence"/>
</dbReference>
<dbReference type="PANTHER" id="PTHR23172:SF19">
    <property type="entry name" value="J DOMAIN-CONTAINING PROTEIN"/>
    <property type="match status" value="1"/>
</dbReference>
<dbReference type="PANTHER" id="PTHR23172">
    <property type="entry name" value="AUXILIN/CYCLIN G-ASSOCIATED KINASE-RELATED"/>
    <property type="match status" value="1"/>
</dbReference>
<dbReference type="InterPro" id="IPR036869">
    <property type="entry name" value="J_dom_sf"/>
</dbReference>
<accession>A0A8H3FKX6</accession>